<keyword evidence="2" id="KW-1185">Reference proteome</keyword>
<dbReference type="HOGENOM" id="CLU_2609890_0_0_1"/>
<proteinExistence type="predicted"/>
<protein>
    <submittedName>
        <fullName evidence="1">Uncharacterized protein</fullName>
    </submittedName>
</protein>
<reference evidence="1" key="2">
    <citation type="submission" date="2013-04" db="UniProtKB">
        <authorList>
            <consortium name="EnsemblPlants"/>
        </authorList>
    </citation>
    <scope>IDENTIFICATION</scope>
</reference>
<dbReference type="Proteomes" id="UP000006038">
    <property type="component" value="Chromosome 8"/>
</dbReference>
<evidence type="ECO:0000313" key="2">
    <source>
        <dbReference type="Proteomes" id="UP000006038"/>
    </source>
</evidence>
<evidence type="ECO:0000313" key="1">
    <source>
        <dbReference type="EnsemblPlants" id="OB08G11110.1"/>
    </source>
</evidence>
<organism evidence="1">
    <name type="scientific">Oryza brachyantha</name>
    <name type="common">malo sina</name>
    <dbReference type="NCBI Taxonomy" id="4533"/>
    <lineage>
        <taxon>Eukaryota</taxon>
        <taxon>Viridiplantae</taxon>
        <taxon>Streptophyta</taxon>
        <taxon>Embryophyta</taxon>
        <taxon>Tracheophyta</taxon>
        <taxon>Spermatophyta</taxon>
        <taxon>Magnoliopsida</taxon>
        <taxon>Liliopsida</taxon>
        <taxon>Poales</taxon>
        <taxon>Poaceae</taxon>
        <taxon>BOP clade</taxon>
        <taxon>Oryzoideae</taxon>
        <taxon>Oryzeae</taxon>
        <taxon>Oryzinae</taxon>
        <taxon>Oryza</taxon>
    </lineage>
</organism>
<reference evidence="1" key="1">
    <citation type="journal article" date="2013" name="Nat. Commun.">
        <title>Whole-genome sequencing of Oryza brachyantha reveals mechanisms underlying Oryza genome evolution.</title>
        <authorList>
            <person name="Chen J."/>
            <person name="Huang Q."/>
            <person name="Gao D."/>
            <person name="Wang J."/>
            <person name="Lang Y."/>
            <person name="Liu T."/>
            <person name="Li B."/>
            <person name="Bai Z."/>
            <person name="Luis Goicoechea J."/>
            <person name="Liang C."/>
            <person name="Chen C."/>
            <person name="Zhang W."/>
            <person name="Sun S."/>
            <person name="Liao Y."/>
            <person name="Zhang X."/>
            <person name="Yang L."/>
            <person name="Song C."/>
            <person name="Wang M."/>
            <person name="Shi J."/>
            <person name="Liu G."/>
            <person name="Liu J."/>
            <person name="Zhou H."/>
            <person name="Zhou W."/>
            <person name="Yu Q."/>
            <person name="An N."/>
            <person name="Chen Y."/>
            <person name="Cai Q."/>
            <person name="Wang B."/>
            <person name="Liu B."/>
            <person name="Min J."/>
            <person name="Huang Y."/>
            <person name="Wu H."/>
            <person name="Li Z."/>
            <person name="Zhang Y."/>
            <person name="Yin Y."/>
            <person name="Song W."/>
            <person name="Jiang J."/>
            <person name="Jackson S.A."/>
            <person name="Wing R.A."/>
            <person name="Wang J."/>
            <person name="Chen M."/>
        </authorList>
    </citation>
    <scope>NUCLEOTIDE SEQUENCE [LARGE SCALE GENOMIC DNA]</scope>
    <source>
        <strain evidence="1">cv. IRGC 101232</strain>
    </source>
</reference>
<dbReference type="Gramene" id="OB08G11110.1">
    <property type="protein sequence ID" value="OB08G11110.1"/>
    <property type="gene ID" value="OB08G11110"/>
</dbReference>
<sequence length="79" mass="8673">MYSINSVALFMSDCGSKFCSACDVGSDVCSILQCSVQSTSVNIYRKLNSSSILTYSYFLAHGCTYTRVLACHLNSHQKI</sequence>
<dbReference type="AlphaFoldDB" id="J3MPT2"/>
<dbReference type="EnsemblPlants" id="OB08G11110.1">
    <property type="protein sequence ID" value="OB08G11110.1"/>
    <property type="gene ID" value="OB08G11110"/>
</dbReference>
<accession>J3MPT2</accession>
<name>J3MPT2_ORYBR</name>